<keyword evidence="3 4" id="KW-0808">Transferase</keyword>
<evidence type="ECO:0000256" key="1">
    <source>
        <dbReference type="ARBA" id="ARBA00009995"/>
    </source>
</evidence>
<dbReference type="InterPro" id="IPR035595">
    <property type="entry name" value="UDP_glycos_trans_CS"/>
</dbReference>
<protein>
    <recommendedName>
        <fullName evidence="5">Glycosyltransferase</fullName>
        <ecNumber evidence="5">2.4.1.-</ecNumber>
    </recommendedName>
</protein>
<feature type="domain" description="Glycosyltransferase N-terminal" evidence="6">
    <location>
        <begin position="11"/>
        <end position="243"/>
    </location>
</feature>
<organism evidence="7 8">
    <name type="scientific">Perilla frutescens var. hirtella</name>
    <name type="common">Perilla citriodora</name>
    <name type="synonym">Perilla setoyensis</name>
    <dbReference type="NCBI Taxonomy" id="608512"/>
    <lineage>
        <taxon>Eukaryota</taxon>
        <taxon>Viridiplantae</taxon>
        <taxon>Streptophyta</taxon>
        <taxon>Embryophyta</taxon>
        <taxon>Tracheophyta</taxon>
        <taxon>Spermatophyta</taxon>
        <taxon>Magnoliopsida</taxon>
        <taxon>eudicotyledons</taxon>
        <taxon>Gunneridae</taxon>
        <taxon>Pentapetalae</taxon>
        <taxon>asterids</taxon>
        <taxon>lamiids</taxon>
        <taxon>Lamiales</taxon>
        <taxon>Lamiaceae</taxon>
        <taxon>Nepetoideae</taxon>
        <taxon>Elsholtzieae</taxon>
        <taxon>Perilla</taxon>
    </lineage>
</organism>
<dbReference type="Gene3D" id="3.40.50.2000">
    <property type="entry name" value="Glycogen Phosphorylase B"/>
    <property type="match status" value="2"/>
</dbReference>
<dbReference type="FunFam" id="3.40.50.2000:FF:000060">
    <property type="entry name" value="Glycosyltransferase"/>
    <property type="match status" value="1"/>
</dbReference>
<dbReference type="PANTHER" id="PTHR48044:SF82">
    <property type="entry name" value="GLYCOSYLTRANSFERASE"/>
    <property type="match status" value="1"/>
</dbReference>
<comment type="similarity">
    <text evidence="1 4">Belongs to the UDP-glycosyltransferase family.</text>
</comment>
<dbReference type="InterPro" id="IPR002213">
    <property type="entry name" value="UDP_glucos_trans"/>
</dbReference>
<name>A0AAD4IP63_PERFH</name>
<dbReference type="AlphaFoldDB" id="A0AAD4IP63"/>
<dbReference type="CDD" id="cd03784">
    <property type="entry name" value="GT1_Gtf-like"/>
    <property type="match status" value="1"/>
</dbReference>
<dbReference type="GO" id="GO:0016138">
    <property type="term" value="P:glycoside biosynthetic process"/>
    <property type="evidence" value="ECO:0007669"/>
    <property type="project" value="UniProtKB-ARBA"/>
</dbReference>
<evidence type="ECO:0000256" key="4">
    <source>
        <dbReference type="RuleBase" id="RU003718"/>
    </source>
</evidence>
<evidence type="ECO:0000256" key="3">
    <source>
        <dbReference type="ARBA" id="ARBA00022679"/>
    </source>
</evidence>
<evidence type="ECO:0000256" key="5">
    <source>
        <dbReference type="RuleBase" id="RU362057"/>
    </source>
</evidence>
<proteinExistence type="inferred from homology"/>
<dbReference type="Pfam" id="PF00201">
    <property type="entry name" value="UDPGT"/>
    <property type="match status" value="1"/>
</dbReference>
<dbReference type="PROSITE" id="PS00375">
    <property type="entry name" value="UDPGT"/>
    <property type="match status" value="1"/>
</dbReference>
<comment type="caution">
    <text evidence="7">The sequence shown here is derived from an EMBL/GenBank/DDBJ whole genome shotgun (WGS) entry which is preliminary data.</text>
</comment>
<dbReference type="SUPFAM" id="SSF53756">
    <property type="entry name" value="UDP-Glycosyltransferase/glycogen phosphorylase"/>
    <property type="match status" value="1"/>
</dbReference>
<dbReference type="PANTHER" id="PTHR48044">
    <property type="entry name" value="GLYCOSYLTRANSFERASE"/>
    <property type="match status" value="1"/>
</dbReference>
<gene>
    <name evidence="7" type="ORF">C2S53_004287</name>
</gene>
<keyword evidence="8" id="KW-1185">Reference proteome</keyword>
<dbReference type="GO" id="GO:0008194">
    <property type="term" value="F:UDP-glycosyltransferase activity"/>
    <property type="evidence" value="ECO:0007669"/>
    <property type="project" value="InterPro"/>
</dbReference>
<evidence type="ECO:0000256" key="2">
    <source>
        <dbReference type="ARBA" id="ARBA00022676"/>
    </source>
</evidence>
<dbReference type="InterPro" id="IPR058980">
    <property type="entry name" value="Glyco_transf_N"/>
</dbReference>
<reference evidence="7 8" key="1">
    <citation type="journal article" date="2021" name="Nat. Commun.">
        <title>Incipient diploidization of the medicinal plant Perilla within 10,000 years.</title>
        <authorList>
            <person name="Zhang Y."/>
            <person name="Shen Q."/>
            <person name="Leng L."/>
            <person name="Zhang D."/>
            <person name="Chen S."/>
            <person name="Shi Y."/>
            <person name="Ning Z."/>
            <person name="Chen S."/>
        </authorList>
    </citation>
    <scope>NUCLEOTIDE SEQUENCE [LARGE SCALE GENOMIC DNA]</scope>
    <source>
        <strain evidence="8">cv. PC099</strain>
    </source>
</reference>
<evidence type="ECO:0000313" key="8">
    <source>
        <dbReference type="Proteomes" id="UP001190926"/>
    </source>
</evidence>
<dbReference type="Pfam" id="PF26168">
    <property type="entry name" value="Glyco_transf_N"/>
    <property type="match status" value="1"/>
</dbReference>
<dbReference type="EC" id="2.4.1.-" evidence="5"/>
<accession>A0AAD4IP63</accession>
<dbReference type="EMBL" id="SDAM02029566">
    <property type="protein sequence ID" value="KAH6756188.1"/>
    <property type="molecule type" value="Genomic_DNA"/>
</dbReference>
<sequence length="477" mass="53455">MAMEKDQSKLRILMFPWLAHGHITPFLELSNRLLTTNYFTIYLCSTSVNLNSIKTSIKQGLSDDHDHGSVELVELQMPSSIQLPPQLHTTKNLPSHLLPLLIKTFQESSSSFSDIMDSVKPHLLIYDYFQPWAPKIASSKGIPSVLFSTSSATALSFFHHVHTYKTAATFPFPAVNLQESEMARLINRVVPNVKDADDDGFAFGVVTRSTDILLLKTCRDVEEKYKDYLSVLCKKKIVCTGPLISGANENKHEDVDSSVSDIMKWLSGKSHGSTIYISFGSECFLSRDQIAEIAKGLQLCDVNFLWVIRFPAAETAVKVEDELPEGFLETVKERGLVVPRWAPQTKILGHSSIAGFVSHCGWSSVIESMYYGVPVITMPMKSEQPLNAQMVVEAGVGVGVERDGNGLYVGEKVAKAINKVMVEKAFYEGLRNEARWLGEMIREKEEQLGKEVAEELLRICMKKKLNKYDMSEEYNEI</sequence>
<keyword evidence="2 4" id="KW-0328">Glycosyltransferase</keyword>
<evidence type="ECO:0000313" key="7">
    <source>
        <dbReference type="EMBL" id="KAH6756188.1"/>
    </source>
</evidence>
<evidence type="ECO:0000259" key="6">
    <source>
        <dbReference type="Pfam" id="PF26168"/>
    </source>
</evidence>
<dbReference type="Proteomes" id="UP001190926">
    <property type="component" value="Unassembled WGS sequence"/>
</dbReference>